<dbReference type="Gene3D" id="2.60.120.620">
    <property type="entry name" value="q2cbj1_9rhob like domain"/>
    <property type="match status" value="1"/>
</dbReference>
<dbReference type="InterPro" id="IPR017853">
    <property type="entry name" value="GH"/>
</dbReference>
<protein>
    <recommendedName>
        <fullName evidence="1">GSCFA domain-containing protein</fullName>
    </recommendedName>
</protein>
<organism evidence="2 3">
    <name type="scientific">Thalassotalea euphylliae</name>
    <dbReference type="NCBI Taxonomy" id="1655234"/>
    <lineage>
        <taxon>Bacteria</taxon>
        <taxon>Pseudomonadati</taxon>
        <taxon>Pseudomonadota</taxon>
        <taxon>Gammaproteobacteria</taxon>
        <taxon>Alteromonadales</taxon>
        <taxon>Colwelliaceae</taxon>
        <taxon>Thalassotalea</taxon>
    </lineage>
</organism>
<dbReference type="InterPro" id="IPR014982">
    <property type="entry name" value="GSCFA"/>
</dbReference>
<feature type="domain" description="GSCFA" evidence="1">
    <location>
        <begin position="435"/>
        <end position="700"/>
    </location>
</feature>
<evidence type="ECO:0000313" key="2">
    <source>
        <dbReference type="EMBL" id="REL30282.1"/>
    </source>
</evidence>
<keyword evidence="3" id="KW-1185">Reference proteome</keyword>
<dbReference type="SUPFAM" id="SSF51445">
    <property type="entry name" value="(Trans)glycosidases"/>
    <property type="match status" value="1"/>
</dbReference>
<sequence length="706" mass="81437">MERSIMSDVNLEENLLEVEGEIYNIKPGADKAVVKYFGEDHGYRSAAEKAQAKFERETIDTTLVKDHIKCIPNLLPAELCQSLIEEFEGDSEGIQHESVAELLLTQVFTDEIDAHIRSYFGSEYCVFWWSIYKIESTDEETGYSTKWHCDGGPEKHLKVITYLNGFDEHGSDTAYLDKEATDKLKEVGYIFASVEKRSLNIEPLCKKLNVDYQPMGVKPAAGDTIIFNPFEIAHRAKTPVPGKPRYALNFCLVPSEIHWKTVAEQYYFPAYDCQDFRKFAPIVKKITKDQALDLNYVEVGLNFQVENLQHARFIIENVIKTPKPAWLLVNYLERNDPTLVSITSIFDLLRFIKKVALEQLHWEKFLQAEWLDALKDISSFEQNFNDSRSRYSQADKPNPNAIFWPSPVHEKYPQSKFEILPYVRKEPIMDLDTPIGSAGSCFAFEIAKYFQTQGYNYVISERNDDPNSGVFVDGYQPGDELVKFCANYGIMFNSPSFTQLAEKAFGHREFSKLLFQNETGFFLDPYREGVVFSSKEAYFADYDKHIAALRDTFLSCKVFVLTMGLNECWQLTDGTFMSRNPRENMFHLVKHRTLTVQENVDYIQRFFDIIKAHNPDFKLIISVSPIPFLATGRAEEQHIISANCHSKSVLRVAADELVNNNEDMYYLPSYELVTECIEDAWDIDHRHVKSETVEKVVAMFKEIFVR</sequence>
<dbReference type="Pfam" id="PF08885">
    <property type="entry name" value="GSCFA"/>
    <property type="match status" value="1"/>
</dbReference>
<dbReference type="SUPFAM" id="SSF51197">
    <property type="entry name" value="Clavaminate synthase-like"/>
    <property type="match status" value="1"/>
</dbReference>
<dbReference type="EMBL" id="QUOT01000001">
    <property type="protein sequence ID" value="REL30282.1"/>
    <property type="molecule type" value="Genomic_DNA"/>
</dbReference>
<gene>
    <name evidence="2" type="ORF">DXX94_05935</name>
</gene>
<name>A0A3E0U2N8_9GAMM</name>
<evidence type="ECO:0000313" key="3">
    <source>
        <dbReference type="Proteomes" id="UP000256899"/>
    </source>
</evidence>
<proteinExistence type="predicted"/>
<evidence type="ECO:0000259" key="1">
    <source>
        <dbReference type="Pfam" id="PF08885"/>
    </source>
</evidence>
<reference evidence="3" key="1">
    <citation type="submission" date="2018-08" db="EMBL/GenBank/DDBJ databases">
        <title>Thalassotalea euphylliae genome.</title>
        <authorList>
            <person name="Summers S."/>
            <person name="Rice S.A."/>
            <person name="Freckelton M.L."/>
            <person name="Nedved B.T."/>
            <person name="Hadfield M.G."/>
        </authorList>
    </citation>
    <scope>NUCLEOTIDE SEQUENCE [LARGE SCALE GENOMIC DNA]</scope>
    <source>
        <strain evidence="3">H3</strain>
    </source>
</reference>
<accession>A0A3E0U2N8</accession>
<comment type="caution">
    <text evidence="2">The sequence shown here is derived from an EMBL/GenBank/DDBJ whole genome shotgun (WGS) entry which is preliminary data.</text>
</comment>
<dbReference type="Proteomes" id="UP000256899">
    <property type="component" value="Unassembled WGS sequence"/>
</dbReference>
<dbReference type="AlphaFoldDB" id="A0A3E0U2N8"/>